<protein>
    <submittedName>
        <fullName evidence="5">Extracellular sugar kinase family</fullName>
    </submittedName>
</protein>
<dbReference type="KEGG" id="emi:Emin_0367"/>
<comment type="similarity">
    <text evidence="1">Belongs to the carbohydrate kinase PfkB family.</text>
</comment>
<dbReference type="InterPro" id="IPR050306">
    <property type="entry name" value="PfkB_Carbo_kinase"/>
</dbReference>
<reference evidence="5 6" key="1">
    <citation type="journal article" date="2009" name="Appl. Environ. Microbiol.">
        <title>Genomic analysis of 'Elusimicrobium minutum,' the first cultivated representative of the phylum 'Elusimicrobia' (formerly termite group 1).</title>
        <authorList>
            <person name="Herlemann D.P.R."/>
            <person name="Geissinger O."/>
            <person name="Ikeda-Ohtsubo W."/>
            <person name="Kunin V."/>
            <person name="Sun H."/>
            <person name="Lapidus A."/>
            <person name="Hugenholtz P."/>
            <person name="Brune A."/>
        </authorList>
    </citation>
    <scope>NUCLEOTIDE SEQUENCE [LARGE SCALE GENOMIC DNA]</scope>
    <source>
        <strain evidence="5 6">Pei191</strain>
    </source>
</reference>
<feature type="domain" description="Carbohydrate kinase PfkB" evidence="4">
    <location>
        <begin position="20"/>
        <end position="286"/>
    </location>
</feature>
<dbReference type="GO" id="GO:0016301">
    <property type="term" value="F:kinase activity"/>
    <property type="evidence" value="ECO:0007669"/>
    <property type="project" value="UniProtKB-KW"/>
</dbReference>
<dbReference type="CDD" id="cd01167">
    <property type="entry name" value="bac_FRK"/>
    <property type="match status" value="1"/>
</dbReference>
<dbReference type="InterPro" id="IPR011611">
    <property type="entry name" value="PfkB_dom"/>
</dbReference>
<dbReference type="PROSITE" id="PS00583">
    <property type="entry name" value="PFKB_KINASES_1"/>
    <property type="match status" value="1"/>
</dbReference>
<evidence type="ECO:0000256" key="3">
    <source>
        <dbReference type="ARBA" id="ARBA00022777"/>
    </source>
</evidence>
<dbReference type="Proteomes" id="UP000001029">
    <property type="component" value="Chromosome"/>
</dbReference>
<evidence type="ECO:0000259" key="4">
    <source>
        <dbReference type="Pfam" id="PF00294"/>
    </source>
</evidence>
<evidence type="ECO:0000256" key="1">
    <source>
        <dbReference type="ARBA" id="ARBA00010688"/>
    </source>
</evidence>
<dbReference type="STRING" id="445932.Emin_0367"/>
<dbReference type="AlphaFoldDB" id="B2KBA2"/>
<name>B2KBA2_ELUMP</name>
<dbReference type="HOGENOM" id="CLU_027634_6_3_0"/>
<organism evidence="5 6">
    <name type="scientific">Elusimicrobium minutum (strain Pei191)</name>
    <dbReference type="NCBI Taxonomy" id="445932"/>
    <lineage>
        <taxon>Bacteria</taxon>
        <taxon>Pseudomonadati</taxon>
        <taxon>Elusimicrobiota</taxon>
        <taxon>Elusimicrobia</taxon>
        <taxon>Elusimicrobiales</taxon>
        <taxon>Elusimicrobiaceae</taxon>
        <taxon>Elusimicrobium</taxon>
    </lineage>
</organism>
<dbReference type="OrthoDB" id="9813569at2"/>
<sequence>MAIILSVGEVLLDVFPGGAKMGGAPANFAWYCSQYGSEAYIVSAVGNDTNGKRILRELKENGVSTKFVQICKSRPTGIVNVTLDKNSVPRYDIVKNVAWDNIEFTPELKKLAKKADVICFGSLAQRSAKSRKTIESILKNAKKNAVKIFDINIRQNYYSKMIIKSSLKQSTVLKISSEELPAAAKLFGFKGTVFEVCKSFLKKFKLDIVVLTKSEEGSSIITKNNEYPHKAVKVKKLADTVGAGDSFSATFAHGFLKGVDFENLGAASNKVAAYITTKKGAMVRLPKTLINIFGEE</sequence>
<keyword evidence="3 5" id="KW-0418">Kinase</keyword>
<proteinExistence type="inferred from homology"/>
<dbReference type="InterPro" id="IPR002173">
    <property type="entry name" value="Carboh/pur_kinase_PfkB_CS"/>
</dbReference>
<gene>
    <name evidence="5" type="ordered locus">Emin_0367</name>
</gene>
<dbReference type="PANTHER" id="PTHR43085:SF57">
    <property type="entry name" value="CARBOHYDRATE KINASE PFKB DOMAIN-CONTAINING PROTEIN"/>
    <property type="match status" value="1"/>
</dbReference>
<dbReference type="Gene3D" id="3.40.1190.20">
    <property type="match status" value="1"/>
</dbReference>
<keyword evidence="6" id="KW-1185">Reference proteome</keyword>
<dbReference type="RefSeq" id="WP_012414539.1">
    <property type="nucleotide sequence ID" value="NC_010644.1"/>
</dbReference>
<dbReference type="Pfam" id="PF00294">
    <property type="entry name" value="PfkB"/>
    <property type="match status" value="1"/>
</dbReference>
<dbReference type="EMBL" id="CP001055">
    <property type="protein sequence ID" value="ACC97924.1"/>
    <property type="molecule type" value="Genomic_DNA"/>
</dbReference>
<accession>B2KBA2</accession>
<dbReference type="InterPro" id="IPR029056">
    <property type="entry name" value="Ribokinase-like"/>
</dbReference>
<evidence type="ECO:0000256" key="2">
    <source>
        <dbReference type="ARBA" id="ARBA00022679"/>
    </source>
</evidence>
<evidence type="ECO:0000313" key="6">
    <source>
        <dbReference type="Proteomes" id="UP000001029"/>
    </source>
</evidence>
<keyword evidence="2" id="KW-0808">Transferase</keyword>
<dbReference type="SUPFAM" id="SSF53613">
    <property type="entry name" value="Ribokinase-like"/>
    <property type="match status" value="1"/>
</dbReference>
<evidence type="ECO:0000313" key="5">
    <source>
        <dbReference type="EMBL" id="ACC97924.1"/>
    </source>
</evidence>
<dbReference type="PANTHER" id="PTHR43085">
    <property type="entry name" value="HEXOKINASE FAMILY MEMBER"/>
    <property type="match status" value="1"/>
</dbReference>